<dbReference type="AlphaFoldDB" id="A0A0D0BV93"/>
<organism evidence="2 3">
    <name type="scientific">Collybiopsis luxurians FD-317 M1</name>
    <dbReference type="NCBI Taxonomy" id="944289"/>
    <lineage>
        <taxon>Eukaryota</taxon>
        <taxon>Fungi</taxon>
        <taxon>Dikarya</taxon>
        <taxon>Basidiomycota</taxon>
        <taxon>Agaricomycotina</taxon>
        <taxon>Agaricomycetes</taxon>
        <taxon>Agaricomycetidae</taxon>
        <taxon>Agaricales</taxon>
        <taxon>Marasmiineae</taxon>
        <taxon>Omphalotaceae</taxon>
        <taxon>Collybiopsis</taxon>
        <taxon>Collybiopsis luxurians</taxon>
    </lineage>
</organism>
<dbReference type="HOGENOM" id="CLU_1489194_0_0_1"/>
<dbReference type="Proteomes" id="UP000053593">
    <property type="component" value="Unassembled WGS sequence"/>
</dbReference>
<evidence type="ECO:0000256" key="1">
    <source>
        <dbReference type="SAM" id="MobiDB-lite"/>
    </source>
</evidence>
<accession>A0A0D0BV93</accession>
<evidence type="ECO:0000313" key="3">
    <source>
        <dbReference type="Proteomes" id="UP000053593"/>
    </source>
</evidence>
<gene>
    <name evidence="2" type="ORF">GYMLUDRAFT_250325</name>
</gene>
<reference evidence="2 3" key="1">
    <citation type="submission" date="2014-04" db="EMBL/GenBank/DDBJ databases">
        <title>Evolutionary Origins and Diversification of the Mycorrhizal Mutualists.</title>
        <authorList>
            <consortium name="DOE Joint Genome Institute"/>
            <consortium name="Mycorrhizal Genomics Consortium"/>
            <person name="Kohler A."/>
            <person name="Kuo A."/>
            <person name="Nagy L.G."/>
            <person name="Floudas D."/>
            <person name="Copeland A."/>
            <person name="Barry K.W."/>
            <person name="Cichocki N."/>
            <person name="Veneault-Fourrey C."/>
            <person name="LaButti K."/>
            <person name="Lindquist E.A."/>
            <person name="Lipzen A."/>
            <person name="Lundell T."/>
            <person name="Morin E."/>
            <person name="Murat C."/>
            <person name="Riley R."/>
            <person name="Ohm R."/>
            <person name="Sun H."/>
            <person name="Tunlid A."/>
            <person name="Henrissat B."/>
            <person name="Grigoriev I.V."/>
            <person name="Hibbett D.S."/>
            <person name="Martin F."/>
        </authorList>
    </citation>
    <scope>NUCLEOTIDE SEQUENCE [LARGE SCALE GENOMIC DNA]</scope>
    <source>
        <strain evidence="2 3">FD-317 M1</strain>
    </source>
</reference>
<feature type="compositionally biased region" description="Acidic residues" evidence="1">
    <location>
        <begin position="88"/>
        <end position="97"/>
    </location>
</feature>
<feature type="compositionally biased region" description="Polar residues" evidence="1">
    <location>
        <begin position="147"/>
        <end position="181"/>
    </location>
</feature>
<dbReference type="EMBL" id="KN834828">
    <property type="protein sequence ID" value="KIK53509.1"/>
    <property type="molecule type" value="Genomic_DNA"/>
</dbReference>
<evidence type="ECO:0000313" key="2">
    <source>
        <dbReference type="EMBL" id="KIK53509.1"/>
    </source>
</evidence>
<feature type="region of interest" description="Disordered" evidence="1">
    <location>
        <begin position="42"/>
        <end position="64"/>
    </location>
</feature>
<keyword evidence="3" id="KW-1185">Reference proteome</keyword>
<sequence length="181" mass="19767">MVGMESFINHAQDTVHRLQSSFHWAHSSAISFPFLDTPLFAPESEDQGVQTDPIGTSQGMGTSEQAMAEEDWYKYIHEEEGDQDNMDIQEGEIEGGEVDNPPGYSSIVPSDAEGIDDAVDDSVVPQEVDAGNEEGGDDFNMDHELDQTSPSYTYNSILDSTMTPSSPAYSPSRNNVLPTVL</sequence>
<feature type="compositionally biased region" description="Acidic residues" evidence="1">
    <location>
        <begin position="130"/>
        <end position="139"/>
    </location>
</feature>
<feature type="region of interest" description="Disordered" evidence="1">
    <location>
        <begin position="128"/>
        <end position="181"/>
    </location>
</feature>
<feature type="compositionally biased region" description="Polar residues" evidence="1">
    <location>
        <begin position="47"/>
        <end position="64"/>
    </location>
</feature>
<name>A0A0D0BV93_9AGAR</name>
<feature type="region of interest" description="Disordered" evidence="1">
    <location>
        <begin position="88"/>
        <end position="113"/>
    </location>
</feature>
<protein>
    <submittedName>
        <fullName evidence="2">Uncharacterized protein</fullName>
    </submittedName>
</protein>
<proteinExistence type="predicted"/>